<reference evidence="3 4" key="1">
    <citation type="submission" date="2020-05" db="EMBL/GenBank/DDBJ databases">
        <title>MicrobeNet Type strains.</title>
        <authorList>
            <person name="Nicholson A.C."/>
        </authorList>
    </citation>
    <scope>NUCLEOTIDE SEQUENCE [LARGE SCALE GENOMIC DNA]</scope>
    <source>
        <strain evidence="3 4">JCM 14282</strain>
    </source>
</reference>
<gene>
    <name evidence="3" type="ORF">HLA99_04425</name>
</gene>
<dbReference type="AlphaFoldDB" id="A0A7Y2LYH4"/>
<keyword evidence="1" id="KW-0802">TPR repeat</keyword>
<evidence type="ECO:0000313" key="3">
    <source>
        <dbReference type="EMBL" id="NNH03097.1"/>
    </source>
</evidence>
<dbReference type="InterPro" id="IPR011990">
    <property type="entry name" value="TPR-like_helical_dom_sf"/>
</dbReference>
<dbReference type="Proteomes" id="UP000543598">
    <property type="component" value="Unassembled WGS sequence"/>
</dbReference>
<sequence>MEPPAEYQRWYLQILDAQATASDARSGAQAVLTLVDEIAAATLTSQIRAALLFVCSSLVTNAGDDLHDAQLLKMGAELARSSLDLTDPSAPLHFQCLYNLANAVAIECDLGLPAGESREEWEPKLIENRIACREQLRWARRTFFQVGTSEIADPHTRSAALCNLANSLDHSGRWAEAYDFYLGALDADPNNGNAAGNLAQLLMHRLQLGIGQTGHIAAVYDKYVKLAQSLRDGTVDFAGQDIADRWDGLELTESEGHLSHGVEGQDDDYQQWVAAYRLALSPAVEGLGTESPHWDSSMIEILFGSSIDEVSPPILAEMNVLKSDFLVSRHLAYDGYVQVAEGPEQKDDDSGYYVETLDYSLYGTQYSKLFLAQRSALDVLDKTAVVANEHFHLGDRPEAVVFRRFWNDKDGAIRSGLISKPGRGLAALALSELAFDMTKEGMYASSQALRNAGTHRIVHAALLETTGATVDTRSRIHFIELVDSTIQALQVTRSAYLYLVDLVASWNMPQDHPGEHATVETYEYMNFPVSENEEPTESSSDDS</sequence>
<dbReference type="SMART" id="SM00028">
    <property type="entry name" value="TPR"/>
    <property type="match status" value="1"/>
</dbReference>
<dbReference type="InterPro" id="IPR040826">
    <property type="entry name" value="HEPN_LA2681"/>
</dbReference>
<keyword evidence="4" id="KW-1185">Reference proteome</keyword>
<feature type="repeat" description="TPR" evidence="1">
    <location>
        <begin position="158"/>
        <end position="191"/>
    </location>
</feature>
<organism evidence="3 4">
    <name type="scientific">Microbacterium ulmi</name>
    <dbReference type="NCBI Taxonomy" id="179095"/>
    <lineage>
        <taxon>Bacteria</taxon>
        <taxon>Bacillati</taxon>
        <taxon>Actinomycetota</taxon>
        <taxon>Actinomycetes</taxon>
        <taxon>Micrococcales</taxon>
        <taxon>Microbacteriaceae</taxon>
        <taxon>Microbacterium</taxon>
    </lineage>
</organism>
<proteinExistence type="predicted"/>
<evidence type="ECO:0000256" key="1">
    <source>
        <dbReference type="PROSITE-ProRule" id="PRU00339"/>
    </source>
</evidence>
<comment type="caution">
    <text evidence="3">The sequence shown here is derived from an EMBL/GenBank/DDBJ whole genome shotgun (WGS) entry which is preliminary data.</text>
</comment>
<dbReference type="EMBL" id="JABEMB010000003">
    <property type="protein sequence ID" value="NNH03097.1"/>
    <property type="molecule type" value="Genomic_DNA"/>
</dbReference>
<dbReference type="SUPFAM" id="SSF48452">
    <property type="entry name" value="TPR-like"/>
    <property type="match status" value="1"/>
</dbReference>
<feature type="domain" description="LA2681-like HEPN" evidence="2">
    <location>
        <begin position="309"/>
        <end position="503"/>
    </location>
</feature>
<dbReference type="InterPro" id="IPR019734">
    <property type="entry name" value="TPR_rpt"/>
</dbReference>
<dbReference type="Pfam" id="PF18733">
    <property type="entry name" value="HEPN_LA2681"/>
    <property type="match status" value="1"/>
</dbReference>
<accession>A0A7Y2LYH4</accession>
<evidence type="ECO:0000259" key="2">
    <source>
        <dbReference type="Pfam" id="PF18733"/>
    </source>
</evidence>
<evidence type="ECO:0000313" key="4">
    <source>
        <dbReference type="Proteomes" id="UP000543598"/>
    </source>
</evidence>
<dbReference type="RefSeq" id="WP_167034689.1">
    <property type="nucleotide sequence ID" value="NZ_BAAANA010000002.1"/>
</dbReference>
<protein>
    <recommendedName>
        <fullName evidence="2">LA2681-like HEPN domain-containing protein</fullName>
    </recommendedName>
</protein>
<name>A0A7Y2LYH4_9MICO</name>
<dbReference type="Gene3D" id="1.25.40.10">
    <property type="entry name" value="Tetratricopeptide repeat domain"/>
    <property type="match status" value="1"/>
</dbReference>
<dbReference type="PROSITE" id="PS50005">
    <property type="entry name" value="TPR"/>
    <property type="match status" value="1"/>
</dbReference>